<reference evidence="2" key="1">
    <citation type="submission" date="2016-10" db="EMBL/GenBank/DDBJ databases">
        <authorList>
            <person name="Varghese N."/>
            <person name="Submissions S."/>
        </authorList>
    </citation>
    <scope>NUCLEOTIDE SEQUENCE [LARGE SCALE GENOMIC DNA]</scope>
    <source>
        <strain evidence="2">DSM 25751</strain>
    </source>
</reference>
<protein>
    <submittedName>
        <fullName evidence="1">Uncharacterized protein</fullName>
    </submittedName>
</protein>
<evidence type="ECO:0000313" key="2">
    <source>
        <dbReference type="Proteomes" id="UP000198564"/>
    </source>
</evidence>
<dbReference type="OrthoDB" id="9804743at2"/>
<sequence length="155" mass="18012">MKRTESIQVRLPDGGRLHLRVSPEEKEMIRSKVEAEKMTMSSLILRALDKIDNPITVNLDDSDLRDLLIQVRRINVNVRTFLKQVGTGERFSIENKQEMEQQLVSNEQLVLDEYKRVKELVSKIESMNTEEAAEFAKKVINNNLESVNDIDEHFE</sequence>
<dbReference type="Pfam" id="PF21983">
    <property type="entry name" value="NikA-like"/>
    <property type="match status" value="1"/>
</dbReference>
<name>A0A1H6V726_9LACT</name>
<gene>
    <name evidence="1" type="ORF">SAMN04488113_1392</name>
</gene>
<accession>A0A1H6V726</accession>
<evidence type="ECO:0000313" key="1">
    <source>
        <dbReference type="EMBL" id="SEI96460.1"/>
    </source>
</evidence>
<dbReference type="RefSeq" id="WP_091636125.1">
    <property type="nucleotide sequence ID" value="NZ_FNYW01000039.1"/>
</dbReference>
<keyword evidence="2" id="KW-1185">Reference proteome</keyword>
<dbReference type="InterPro" id="IPR053842">
    <property type="entry name" value="NikA-like"/>
</dbReference>
<dbReference type="EMBL" id="FNYW01000039">
    <property type="protein sequence ID" value="SEI96460.1"/>
    <property type="molecule type" value="Genomic_DNA"/>
</dbReference>
<dbReference type="AlphaFoldDB" id="A0A1H6V726"/>
<organism evidence="1 2">
    <name type="scientific">Alkalibacterium gilvum</name>
    <dbReference type="NCBI Taxonomy" id="1130080"/>
    <lineage>
        <taxon>Bacteria</taxon>
        <taxon>Bacillati</taxon>
        <taxon>Bacillota</taxon>
        <taxon>Bacilli</taxon>
        <taxon>Lactobacillales</taxon>
        <taxon>Carnobacteriaceae</taxon>
        <taxon>Alkalibacterium</taxon>
    </lineage>
</organism>
<dbReference type="Proteomes" id="UP000198564">
    <property type="component" value="Unassembled WGS sequence"/>
</dbReference>
<proteinExistence type="predicted"/>